<protein>
    <submittedName>
        <fullName evidence="1">5277_t:CDS:1</fullName>
    </submittedName>
</protein>
<name>A0ACA9P6G9_9GLOM</name>
<proteinExistence type="predicted"/>
<sequence length="136" mass="16100">YDITSRIGYTLSIKIIDPRYNITNQTDYMEMIAYDKQYDLNIMPLSGQQIQFEETLTLKNTYFFGQPRNDIARYDWVFDRCIRHALVPDVLSYFGRQKYTDIPYLDSHISTVSTANSDLRKNILINESWFITVLAF</sequence>
<organism evidence="1 2">
    <name type="scientific">Dentiscutata heterogama</name>
    <dbReference type="NCBI Taxonomy" id="1316150"/>
    <lineage>
        <taxon>Eukaryota</taxon>
        <taxon>Fungi</taxon>
        <taxon>Fungi incertae sedis</taxon>
        <taxon>Mucoromycota</taxon>
        <taxon>Glomeromycotina</taxon>
        <taxon>Glomeromycetes</taxon>
        <taxon>Diversisporales</taxon>
        <taxon>Gigasporaceae</taxon>
        <taxon>Dentiscutata</taxon>
    </lineage>
</organism>
<evidence type="ECO:0000313" key="1">
    <source>
        <dbReference type="EMBL" id="CAG8692098.1"/>
    </source>
</evidence>
<feature type="non-terminal residue" evidence="1">
    <location>
        <position position="1"/>
    </location>
</feature>
<reference evidence="1" key="1">
    <citation type="submission" date="2021-06" db="EMBL/GenBank/DDBJ databases">
        <authorList>
            <person name="Kallberg Y."/>
            <person name="Tangrot J."/>
            <person name="Rosling A."/>
        </authorList>
    </citation>
    <scope>NUCLEOTIDE SEQUENCE</scope>
    <source>
        <strain evidence="1">IL203A</strain>
    </source>
</reference>
<evidence type="ECO:0000313" key="2">
    <source>
        <dbReference type="Proteomes" id="UP000789702"/>
    </source>
</evidence>
<dbReference type="EMBL" id="CAJVPU010024357">
    <property type="protein sequence ID" value="CAG8692098.1"/>
    <property type="molecule type" value="Genomic_DNA"/>
</dbReference>
<keyword evidence="2" id="KW-1185">Reference proteome</keyword>
<comment type="caution">
    <text evidence="1">The sequence shown here is derived from an EMBL/GenBank/DDBJ whole genome shotgun (WGS) entry which is preliminary data.</text>
</comment>
<gene>
    <name evidence="1" type="ORF">DHETER_LOCUS11306</name>
</gene>
<dbReference type="Proteomes" id="UP000789702">
    <property type="component" value="Unassembled WGS sequence"/>
</dbReference>
<accession>A0ACA9P6G9</accession>